<dbReference type="AlphaFoldDB" id="A0A381UN26"/>
<accession>A0A381UN26</accession>
<organism evidence="1">
    <name type="scientific">marine metagenome</name>
    <dbReference type="NCBI Taxonomy" id="408172"/>
    <lineage>
        <taxon>unclassified sequences</taxon>
        <taxon>metagenomes</taxon>
        <taxon>ecological metagenomes</taxon>
    </lineage>
</organism>
<proteinExistence type="predicted"/>
<sequence length="328" mass="37120">MTKEVMNMTGRLITSTLTLTLAGLLGVSGLAMAQEPPRTVWDTPDLQGVWDFRTLTPLERPRDLGDKAFLTREEAAEREQAAFDRNLEAWEREARPTEAGDNVGGYNNFWMDNGTRVIERTSLVIDPPNGRLPETIEAAQERRRNSPGSFVVEFPESYTDLSTYDRCILGFNAGPPITPAAYNQNVQIFQTQDHLVVLTEMVHTARVIPLQGQPHLNDGVRQWSGDSRGRWEGDTLVVETKNFDAIRGWRATTDNMTLVERFRRVDEGTLEYEFTVTDPETWTSAWTANLPMVRNDLPMFEYACHEGNYSMPQMLGGARTLEEQSEGQ</sequence>
<gene>
    <name evidence="1" type="ORF">METZ01_LOCUS82403</name>
</gene>
<name>A0A381UN26_9ZZZZ</name>
<protein>
    <submittedName>
        <fullName evidence="1">Uncharacterized protein</fullName>
    </submittedName>
</protein>
<reference evidence="1" key="1">
    <citation type="submission" date="2018-05" db="EMBL/GenBank/DDBJ databases">
        <authorList>
            <person name="Lanie J.A."/>
            <person name="Ng W.-L."/>
            <person name="Kazmierczak K.M."/>
            <person name="Andrzejewski T.M."/>
            <person name="Davidsen T.M."/>
            <person name="Wayne K.J."/>
            <person name="Tettelin H."/>
            <person name="Glass J.I."/>
            <person name="Rusch D."/>
            <person name="Podicherti R."/>
            <person name="Tsui H.-C.T."/>
            <person name="Winkler M.E."/>
        </authorList>
    </citation>
    <scope>NUCLEOTIDE SEQUENCE</scope>
</reference>
<evidence type="ECO:0000313" key="1">
    <source>
        <dbReference type="EMBL" id="SVA29549.1"/>
    </source>
</evidence>
<dbReference type="EMBL" id="UINC01006773">
    <property type="protein sequence ID" value="SVA29549.1"/>
    <property type="molecule type" value="Genomic_DNA"/>
</dbReference>